<dbReference type="PROSITE" id="PS01124">
    <property type="entry name" value="HTH_ARAC_FAMILY_2"/>
    <property type="match status" value="1"/>
</dbReference>
<evidence type="ECO:0000256" key="1">
    <source>
        <dbReference type="ARBA" id="ARBA00023015"/>
    </source>
</evidence>
<accession>A0ABN6KZR3</accession>
<dbReference type="Gene3D" id="1.10.10.60">
    <property type="entry name" value="Homeodomain-like"/>
    <property type="match status" value="2"/>
</dbReference>
<keyword evidence="1" id="KW-0805">Transcription regulation</keyword>
<reference evidence="5 6" key="1">
    <citation type="journal article" date="2022" name="Int. J. Syst. Evol. Microbiol.">
        <title>Flavobacterium ammonificans sp. nov. and Flavobacterium ammoniigenes sp. nov., ammonifying bacteria isolated from surface river water.</title>
        <authorList>
            <person name="Watanabe K."/>
            <person name="Kitamura T."/>
            <person name="Ogata Y."/>
            <person name="Shindo C."/>
            <person name="Suda W."/>
        </authorList>
    </citation>
    <scope>NUCLEOTIDE SEQUENCE [LARGE SCALE GENOMIC DNA]</scope>
    <source>
        <strain evidence="5 6">GENT5</strain>
    </source>
</reference>
<keyword evidence="6" id="KW-1185">Reference proteome</keyword>
<dbReference type="SUPFAM" id="SSF46689">
    <property type="entry name" value="Homeodomain-like"/>
    <property type="match status" value="2"/>
</dbReference>
<evidence type="ECO:0000256" key="3">
    <source>
        <dbReference type="ARBA" id="ARBA00023163"/>
    </source>
</evidence>
<dbReference type="RefSeq" id="WP_229316297.1">
    <property type="nucleotide sequence ID" value="NZ_AP025184.1"/>
</dbReference>
<feature type="domain" description="HTH araC/xylS-type" evidence="4">
    <location>
        <begin position="181"/>
        <end position="279"/>
    </location>
</feature>
<protein>
    <submittedName>
        <fullName evidence="5">AraC family transcriptional regulator</fullName>
    </submittedName>
</protein>
<evidence type="ECO:0000313" key="6">
    <source>
        <dbReference type="Proteomes" id="UP001319867"/>
    </source>
</evidence>
<evidence type="ECO:0000313" key="5">
    <source>
        <dbReference type="EMBL" id="BDB54900.1"/>
    </source>
</evidence>
<evidence type="ECO:0000259" key="4">
    <source>
        <dbReference type="PROSITE" id="PS01124"/>
    </source>
</evidence>
<dbReference type="Gene3D" id="2.60.120.10">
    <property type="entry name" value="Jelly Rolls"/>
    <property type="match status" value="1"/>
</dbReference>
<name>A0ABN6KZR3_9FLAO</name>
<gene>
    <name evidence="5" type="ORF">GENT5_12050</name>
</gene>
<dbReference type="Pfam" id="PF12833">
    <property type="entry name" value="HTH_18"/>
    <property type="match status" value="1"/>
</dbReference>
<organism evidence="5 6">
    <name type="scientific">Flavobacterium ammoniigenes</name>
    <dbReference type="NCBI Taxonomy" id="1751095"/>
    <lineage>
        <taxon>Bacteria</taxon>
        <taxon>Pseudomonadati</taxon>
        <taxon>Bacteroidota</taxon>
        <taxon>Flavobacteriia</taxon>
        <taxon>Flavobacteriales</taxon>
        <taxon>Flavobacteriaceae</taxon>
        <taxon>Flavobacterium</taxon>
    </lineage>
</organism>
<dbReference type="InterPro" id="IPR018060">
    <property type="entry name" value="HTH_AraC"/>
</dbReference>
<dbReference type="SUPFAM" id="SSF51215">
    <property type="entry name" value="Regulatory protein AraC"/>
    <property type="match status" value="1"/>
</dbReference>
<dbReference type="InterPro" id="IPR037923">
    <property type="entry name" value="HTH-like"/>
</dbReference>
<proteinExistence type="predicted"/>
<dbReference type="InterPro" id="IPR014710">
    <property type="entry name" value="RmlC-like_jellyroll"/>
</dbReference>
<dbReference type="Pfam" id="PF02311">
    <property type="entry name" value="AraC_binding"/>
    <property type="match status" value="1"/>
</dbReference>
<sequence>MKPVLENISNYLQDSSFYAYSYTTTSFDFKWHFHPEYELTFIVKGNGHRLIGNSHQEFSDNDFVLIGPNIPHTWVGKTKGKKVFEAIVIQFTSELVEKILGFKESKQMNALFESSNYGIAFNEDQPNEIKNILYDIINEKGIDKVLKLISLLNKLTHSKSSTISTTLYKYQINKKIETRINKVCLYLENNFSKKITLKEIADLVYMSESNFCKFFKKSTGNTFSDYLNELRINEVCKLLIHSDETIKNIAYNCGFESLSYFNRVFAIKKSTTPSKYKTHHSNKY</sequence>
<dbReference type="InterPro" id="IPR009057">
    <property type="entry name" value="Homeodomain-like_sf"/>
</dbReference>
<dbReference type="SMART" id="SM00342">
    <property type="entry name" value="HTH_ARAC"/>
    <property type="match status" value="1"/>
</dbReference>
<evidence type="ECO:0000256" key="2">
    <source>
        <dbReference type="ARBA" id="ARBA00023125"/>
    </source>
</evidence>
<keyword evidence="2" id="KW-0238">DNA-binding</keyword>
<dbReference type="InterPro" id="IPR003313">
    <property type="entry name" value="AraC-bd"/>
</dbReference>
<reference evidence="5 6" key="2">
    <citation type="journal article" date="2022" name="Microorganisms">
        <title>Complete Genome Sequences of Two Flavobacterium ammonificans Strains and a Flavobacterium ammoniigenes Strain of Ammonifying Bacterioplankton Isolated from Surface River Water.</title>
        <authorList>
            <person name="Suda W."/>
            <person name="Ogata Y."/>
            <person name="Shindo C."/>
            <person name="Watanabe K."/>
        </authorList>
    </citation>
    <scope>NUCLEOTIDE SEQUENCE [LARGE SCALE GENOMIC DNA]</scope>
    <source>
        <strain evidence="5 6">GENT5</strain>
    </source>
</reference>
<dbReference type="Proteomes" id="UP001319867">
    <property type="component" value="Chromosome"/>
</dbReference>
<keyword evidence="3" id="KW-0804">Transcription</keyword>
<dbReference type="EMBL" id="AP025184">
    <property type="protein sequence ID" value="BDB54900.1"/>
    <property type="molecule type" value="Genomic_DNA"/>
</dbReference>
<dbReference type="PANTHER" id="PTHR43280:SF27">
    <property type="entry name" value="TRANSCRIPTIONAL REGULATOR MTLR"/>
    <property type="match status" value="1"/>
</dbReference>
<dbReference type="PANTHER" id="PTHR43280">
    <property type="entry name" value="ARAC-FAMILY TRANSCRIPTIONAL REGULATOR"/>
    <property type="match status" value="1"/>
</dbReference>